<keyword evidence="6" id="KW-0119">Carbohydrate metabolism</keyword>
<evidence type="ECO:0000256" key="4">
    <source>
        <dbReference type="ARBA" id="ARBA00022801"/>
    </source>
</evidence>
<accession>A0A9W4MS93</accession>
<sequence>MNFILSFMLSLAWLTNATYIPSLVKIKSTDIATRDVNGYRSVAYFVNWGIYARNFQPQDIPAEKLTHVLYAFANVRASGEVILSDTDKHYPTDPWTDTGNNVYGCIKELFLLKKKNRKLKILLSIGGWTYSPNLRLAFDTEGGRQKFADSSVDLLKDLGFDGIDVDFEVCLLSRSRRLMLMSDSILEITTKRTNLLIPYAVFALDSYSSANAGGYHFLLTTASPAGPANYLKEHLAQMDQYLDFWNLMAYDYAGSWDTVAGHGANLYASNSNPASTPFNTDQAIDYYTSHGVASYNIVLGMPLYGRAFTDTSGPGQLYNGVGVGSWGDGVWDYKALPQTGCKVANLDQEGASYCYNPGSRLFISYDTPEVARKKGEYIKSKGLGGGMWWELSGDKQGDDSLITTVVNTLGGIGALDNSDNQLSYPVSKYDNLKACFWPLTAPALNNELNTGSWCIASKADTINSRPCSSTTTPSTTTTKDNLPLVTVTTTAWVTVP</sequence>
<evidence type="ECO:0000256" key="1">
    <source>
        <dbReference type="ARBA" id="ARBA00000822"/>
    </source>
</evidence>
<keyword evidence="8" id="KW-0624">Polysaccharide degradation</keyword>
<comment type="caution">
    <text evidence="12">The sequence shown here is derived from an EMBL/GenBank/DDBJ whole genome shotgun (WGS) entry which is preliminary data.</text>
</comment>
<keyword evidence="4 9" id="KW-0378">Hydrolase</keyword>
<dbReference type="SUPFAM" id="SSF51445">
    <property type="entry name" value="(Trans)glycosidases"/>
    <property type="match status" value="1"/>
</dbReference>
<dbReference type="FunFam" id="3.10.50.10:FF:000005">
    <property type="entry name" value="Endochitinase B1"/>
    <property type="match status" value="1"/>
</dbReference>
<evidence type="ECO:0000256" key="9">
    <source>
        <dbReference type="RuleBase" id="RU000489"/>
    </source>
</evidence>
<keyword evidence="7 9" id="KW-0326">Glycosidase</keyword>
<dbReference type="Pfam" id="PF00704">
    <property type="entry name" value="Glyco_hydro_18"/>
    <property type="match status" value="1"/>
</dbReference>
<dbReference type="CDD" id="cd06548">
    <property type="entry name" value="GH18_chitinase"/>
    <property type="match status" value="1"/>
</dbReference>
<dbReference type="Gene3D" id="3.20.20.80">
    <property type="entry name" value="Glycosidases"/>
    <property type="match status" value="1"/>
</dbReference>
<dbReference type="AlphaFoldDB" id="A0A9W4MS93"/>
<evidence type="ECO:0000256" key="10">
    <source>
        <dbReference type="SAM" id="SignalP"/>
    </source>
</evidence>
<dbReference type="SMART" id="SM00636">
    <property type="entry name" value="Glyco_18"/>
    <property type="match status" value="1"/>
</dbReference>
<evidence type="ECO:0000256" key="6">
    <source>
        <dbReference type="ARBA" id="ARBA00023277"/>
    </source>
</evidence>
<dbReference type="InterPro" id="IPR050314">
    <property type="entry name" value="Glycosyl_Hydrlase_18"/>
</dbReference>
<dbReference type="GO" id="GO:0008061">
    <property type="term" value="F:chitin binding"/>
    <property type="evidence" value="ECO:0007669"/>
    <property type="project" value="InterPro"/>
</dbReference>
<dbReference type="EC" id="3.2.1.14" evidence="3"/>
<feature type="domain" description="GH18" evidence="11">
    <location>
        <begin position="39"/>
        <end position="412"/>
    </location>
</feature>
<dbReference type="InterPro" id="IPR029070">
    <property type="entry name" value="Chitinase_insertion_sf"/>
</dbReference>
<dbReference type="SUPFAM" id="SSF54556">
    <property type="entry name" value="Chitinase insertion domain"/>
    <property type="match status" value="1"/>
</dbReference>
<dbReference type="PROSITE" id="PS01095">
    <property type="entry name" value="GH18_1"/>
    <property type="match status" value="1"/>
</dbReference>
<organism evidence="12 13">
    <name type="scientific">Penicillium nalgiovense</name>
    <dbReference type="NCBI Taxonomy" id="60175"/>
    <lineage>
        <taxon>Eukaryota</taxon>
        <taxon>Fungi</taxon>
        <taxon>Dikarya</taxon>
        <taxon>Ascomycota</taxon>
        <taxon>Pezizomycotina</taxon>
        <taxon>Eurotiomycetes</taxon>
        <taxon>Eurotiomycetidae</taxon>
        <taxon>Eurotiales</taxon>
        <taxon>Aspergillaceae</taxon>
        <taxon>Penicillium</taxon>
    </lineage>
</organism>
<dbReference type="GO" id="GO:0005576">
    <property type="term" value="C:extracellular region"/>
    <property type="evidence" value="ECO:0007669"/>
    <property type="project" value="TreeGrafter"/>
</dbReference>
<keyword evidence="5" id="KW-0146">Chitin degradation</keyword>
<feature type="signal peptide" evidence="10">
    <location>
        <begin position="1"/>
        <end position="17"/>
    </location>
</feature>
<evidence type="ECO:0000256" key="8">
    <source>
        <dbReference type="ARBA" id="ARBA00023326"/>
    </source>
</evidence>
<keyword evidence="10" id="KW-0732">Signal</keyword>
<proteinExistence type="inferred from homology"/>
<evidence type="ECO:0000256" key="2">
    <source>
        <dbReference type="ARBA" id="ARBA00008682"/>
    </source>
</evidence>
<protein>
    <recommendedName>
        <fullName evidence="3">chitinase</fullName>
        <ecNumber evidence="3">3.2.1.14</ecNumber>
    </recommendedName>
</protein>
<dbReference type="PANTHER" id="PTHR11177:SF317">
    <property type="entry name" value="CHITINASE 12-RELATED"/>
    <property type="match status" value="1"/>
</dbReference>
<evidence type="ECO:0000256" key="3">
    <source>
        <dbReference type="ARBA" id="ARBA00012729"/>
    </source>
</evidence>
<dbReference type="InterPro" id="IPR011583">
    <property type="entry name" value="Chitinase_II/V-like_cat"/>
</dbReference>
<evidence type="ECO:0000259" key="11">
    <source>
        <dbReference type="PROSITE" id="PS51910"/>
    </source>
</evidence>
<dbReference type="GO" id="GO:0000272">
    <property type="term" value="P:polysaccharide catabolic process"/>
    <property type="evidence" value="ECO:0007669"/>
    <property type="project" value="UniProtKB-KW"/>
</dbReference>
<dbReference type="OrthoDB" id="1911748at2759"/>
<dbReference type="InterPro" id="IPR001579">
    <property type="entry name" value="Glyco_hydro_18_chit_AS"/>
</dbReference>
<dbReference type="PROSITE" id="PS51910">
    <property type="entry name" value="GH18_2"/>
    <property type="match status" value="1"/>
</dbReference>
<dbReference type="InterPro" id="IPR001223">
    <property type="entry name" value="Glyco_hydro18_cat"/>
</dbReference>
<dbReference type="PANTHER" id="PTHR11177">
    <property type="entry name" value="CHITINASE"/>
    <property type="match status" value="1"/>
</dbReference>
<dbReference type="GO" id="GO:0008843">
    <property type="term" value="F:endochitinase activity"/>
    <property type="evidence" value="ECO:0007669"/>
    <property type="project" value="UniProtKB-EC"/>
</dbReference>
<evidence type="ECO:0000313" key="12">
    <source>
        <dbReference type="EMBL" id="CAG8041349.1"/>
    </source>
</evidence>
<dbReference type="InterPro" id="IPR017853">
    <property type="entry name" value="GH"/>
</dbReference>
<evidence type="ECO:0000256" key="7">
    <source>
        <dbReference type="ARBA" id="ARBA00023295"/>
    </source>
</evidence>
<feature type="chain" id="PRO_5040874570" description="chitinase" evidence="10">
    <location>
        <begin position="18"/>
        <end position="496"/>
    </location>
</feature>
<reference evidence="12" key="1">
    <citation type="submission" date="2021-07" db="EMBL/GenBank/DDBJ databases">
        <authorList>
            <person name="Branca A.L. A."/>
        </authorList>
    </citation>
    <scope>NUCLEOTIDE SEQUENCE</scope>
</reference>
<evidence type="ECO:0000313" key="13">
    <source>
        <dbReference type="Proteomes" id="UP001153461"/>
    </source>
</evidence>
<dbReference type="GO" id="GO:0006032">
    <property type="term" value="P:chitin catabolic process"/>
    <property type="evidence" value="ECO:0007669"/>
    <property type="project" value="UniProtKB-KW"/>
</dbReference>
<comment type="catalytic activity">
    <reaction evidence="1">
        <text>Random endo-hydrolysis of N-acetyl-beta-D-glucosaminide (1-&gt;4)-beta-linkages in chitin and chitodextrins.</text>
        <dbReference type="EC" id="3.2.1.14"/>
    </reaction>
</comment>
<dbReference type="EMBL" id="CAJVNV010000100">
    <property type="protein sequence ID" value="CAG8041349.1"/>
    <property type="molecule type" value="Genomic_DNA"/>
</dbReference>
<evidence type="ECO:0000256" key="5">
    <source>
        <dbReference type="ARBA" id="ARBA00023024"/>
    </source>
</evidence>
<comment type="similarity">
    <text evidence="2">Belongs to the glycosyl hydrolase 18 family. Chitinase class V subfamily.</text>
</comment>
<gene>
    <name evidence="12" type="ORF">PNAL_LOCUS3021</name>
</gene>
<name>A0A9W4MS93_PENNA</name>
<dbReference type="Gene3D" id="3.10.50.10">
    <property type="match status" value="1"/>
</dbReference>
<dbReference type="Proteomes" id="UP001153461">
    <property type="component" value="Unassembled WGS sequence"/>
</dbReference>